<dbReference type="Gene3D" id="3.30.70.2740">
    <property type="match status" value="1"/>
</dbReference>
<dbReference type="InterPro" id="IPR016166">
    <property type="entry name" value="FAD-bd_PCMH"/>
</dbReference>
<keyword evidence="4" id="KW-0274">FAD</keyword>
<dbReference type="FunFam" id="3.30.465.10:FF:000016">
    <property type="entry name" value="probable D-lactate dehydrogenase, mitochondrial"/>
    <property type="match status" value="1"/>
</dbReference>
<evidence type="ECO:0000256" key="3">
    <source>
        <dbReference type="ARBA" id="ARBA00022630"/>
    </source>
</evidence>
<dbReference type="OrthoDB" id="9767256at2"/>
<dbReference type="InterPro" id="IPR006094">
    <property type="entry name" value="Oxid_FAD_bind_N"/>
</dbReference>
<comment type="cofactor">
    <cofactor evidence="1">
        <name>FAD</name>
        <dbReference type="ChEBI" id="CHEBI:57692"/>
    </cofactor>
</comment>
<dbReference type="GO" id="GO:0071949">
    <property type="term" value="F:FAD binding"/>
    <property type="evidence" value="ECO:0007669"/>
    <property type="project" value="InterPro"/>
</dbReference>
<dbReference type="Proteomes" id="UP000037405">
    <property type="component" value="Unassembled WGS sequence"/>
</dbReference>
<evidence type="ECO:0000256" key="5">
    <source>
        <dbReference type="ARBA" id="ARBA00022946"/>
    </source>
</evidence>
<keyword evidence="3" id="KW-0285">Flavoprotein</keyword>
<dbReference type="Gene3D" id="3.30.465.10">
    <property type="match status" value="1"/>
</dbReference>
<dbReference type="PROSITE" id="PS51387">
    <property type="entry name" value="FAD_PCMH"/>
    <property type="match status" value="1"/>
</dbReference>
<dbReference type="GO" id="GO:1903457">
    <property type="term" value="P:lactate catabolic process"/>
    <property type="evidence" value="ECO:0007669"/>
    <property type="project" value="TreeGrafter"/>
</dbReference>
<dbReference type="RefSeq" id="WP_053429003.1">
    <property type="nucleotide sequence ID" value="NZ_JAUKEH010000004.1"/>
</dbReference>
<dbReference type="InterPro" id="IPR004113">
    <property type="entry name" value="FAD-bd_oxidored_4_C"/>
</dbReference>
<sequence length="454" mass="48681">MDPQWINELIEEIGTDGVTINETALLQHSQDESHHPGVSPDVVASPKNTEQVATILRTASRYGIPVTPYGAGSGLDGGAIPLHNGISLDFTRMDRILHFSPEDMSVTVQPGITRLALNKQINSHGLHFPIDPGADASIGGMTATNASGTTAVRYGSMRDQVLDLEVVLADGRVIHTGSRAKKSSSGYHLNGLFTGSEGTLGIITGITLKLHGTPEHLIAARCTFPSPKACAEAAHLILMSGIPVQRIELVDSESIRQVNAYGQYAFPEEHSLFFEFAGTKGGVEEEASLAEELMKDAGCSHWERAAGSKERSEIWRARHELSYAFSHIPGKKMLGSDVCVPLSHLADLVVHARTLIEGSGLLGGVFGHVGDGNFHTSIVYDPKKPHEREKALHINEELVLKALQSGGTCTGEHGVGIGKKKYQVQEHGEAAAVMASFKHLLDPEGILNPGKIFD</sequence>
<dbReference type="EC" id="1.1.2.4" evidence="7"/>
<feature type="domain" description="FAD-binding PCMH-type" evidence="8">
    <location>
        <begin position="35"/>
        <end position="213"/>
    </location>
</feature>
<reference evidence="10" key="1">
    <citation type="submission" date="2015-07" db="EMBL/GenBank/DDBJ databases">
        <title>Fjat-14235 jcm11544.</title>
        <authorList>
            <person name="Liu B."/>
            <person name="Wang J."/>
            <person name="Zhu Y."/>
            <person name="Liu G."/>
            <person name="Chen Q."/>
            <person name="Chen Z."/>
            <person name="Lan J."/>
            <person name="Che J."/>
            <person name="Ge C."/>
            <person name="Shi H."/>
            <person name="Pan Z."/>
            <person name="Liu X."/>
        </authorList>
    </citation>
    <scope>NUCLEOTIDE SEQUENCE [LARGE SCALE GENOMIC DNA]</scope>
    <source>
        <strain evidence="10">JCM 11544</strain>
    </source>
</reference>
<protein>
    <recommendedName>
        <fullName evidence="7">D-lactate dehydrogenase (cytochrome)</fullName>
        <ecNumber evidence="7">1.1.2.4</ecNumber>
    </recommendedName>
</protein>
<dbReference type="AlphaFoldDB" id="A0A0M0G1D6"/>
<evidence type="ECO:0000313" key="9">
    <source>
        <dbReference type="EMBL" id="KON83583.1"/>
    </source>
</evidence>
<dbReference type="InterPro" id="IPR016171">
    <property type="entry name" value="Vanillyl_alc_oxidase_C-sub2"/>
</dbReference>
<evidence type="ECO:0000256" key="7">
    <source>
        <dbReference type="ARBA" id="ARBA00038897"/>
    </source>
</evidence>
<proteinExistence type="inferred from homology"/>
<evidence type="ECO:0000259" key="8">
    <source>
        <dbReference type="PROSITE" id="PS51387"/>
    </source>
</evidence>
<keyword evidence="5" id="KW-0809">Transit peptide</keyword>
<dbReference type="InterPro" id="IPR036318">
    <property type="entry name" value="FAD-bd_PCMH-like_sf"/>
</dbReference>
<gene>
    <name evidence="9" type="ORF">AF331_15465</name>
</gene>
<dbReference type="PANTHER" id="PTHR11748:SF111">
    <property type="entry name" value="D-LACTATE DEHYDROGENASE, MITOCHONDRIAL-RELATED"/>
    <property type="match status" value="1"/>
</dbReference>
<organism evidence="9 10">
    <name type="scientific">Rossellomorea marisflavi</name>
    <dbReference type="NCBI Taxonomy" id="189381"/>
    <lineage>
        <taxon>Bacteria</taxon>
        <taxon>Bacillati</taxon>
        <taxon>Bacillota</taxon>
        <taxon>Bacilli</taxon>
        <taxon>Bacillales</taxon>
        <taxon>Bacillaceae</taxon>
        <taxon>Rossellomorea</taxon>
    </lineage>
</organism>
<dbReference type="InterPro" id="IPR016164">
    <property type="entry name" value="FAD-linked_Oxase-like_C"/>
</dbReference>
<dbReference type="SUPFAM" id="SSF56176">
    <property type="entry name" value="FAD-binding/transporter-associated domain-like"/>
    <property type="match status" value="1"/>
</dbReference>
<comment type="caution">
    <text evidence="9">The sequence shown here is derived from an EMBL/GenBank/DDBJ whole genome shotgun (WGS) entry which is preliminary data.</text>
</comment>
<name>A0A0M0G1D6_9BACI</name>
<evidence type="ECO:0000256" key="4">
    <source>
        <dbReference type="ARBA" id="ARBA00022827"/>
    </source>
</evidence>
<dbReference type="Pfam" id="PF02913">
    <property type="entry name" value="FAD-oxidase_C"/>
    <property type="match status" value="1"/>
</dbReference>
<dbReference type="EMBL" id="LGUE01000005">
    <property type="protein sequence ID" value="KON83583.1"/>
    <property type="molecule type" value="Genomic_DNA"/>
</dbReference>
<dbReference type="Pfam" id="PF01565">
    <property type="entry name" value="FAD_binding_4"/>
    <property type="match status" value="1"/>
</dbReference>
<evidence type="ECO:0000256" key="1">
    <source>
        <dbReference type="ARBA" id="ARBA00001974"/>
    </source>
</evidence>
<evidence type="ECO:0000313" key="10">
    <source>
        <dbReference type="Proteomes" id="UP000037405"/>
    </source>
</evidence>
<dbReference type="GO" id="GO:0008720">
    <property type="term" value="F:D-lactate dehydrogenase (NAD+) activity"/>
    <property type="evidence" value="ECO:0007669"/>
    <property type="project" value="TreeGrafter"/>
</dbReference>
<accession>A0A0M0G1D6</accession>
<dbReference type="PANTHER" id="PTHR11748">
    <property type="entry name" value="D-LACTATE DEHYDROGENASE"/>
    <property type="match status" value="1"/>
</dbReference>
<keyword evidence="6" id="KW-0560">Oxidoreductase</keyword>
<evidence type="ECO:0000256" key="6">
    <source>
        <dbReference type="ARBA" id="ARBA00023002"/>
    </source>
</evidence>
<dbReference type="SUPFAM" id="SSF55103">
    <property type="entry name" value="FAD-linked oxidases, C-terminal domain"/>
    <property type="match status" value="1"/>
</dbReference>
<dbReference type="FunFam" id="1.10.45.10:FF:000001">
    <property type="entry name" value="D-lactate dehydrogenase mitochondrial"/>
    <property type="match status" value="1"/>
</dbReference>
<dbReference type="InterPro" id="IPR016169">
    <property type="entry name" value="FAD-bd_PCMH_sub2"/>
</dbReference>
<dbReference type="FunFam" id="3.30.70.2740:FF:000001">
    <property type="entry name" value="D-lactate dehydrogenase mitochondrial"/>
    <property type="match status" value="1"/>
</dbReference>
<evidence type="ECO:0000256" key="2">
    <source>
        <dbReference type="ARBA" id="ARBA00008000"/>
    </source>
</evidence>
<comment type="similarity">
    <text evidence="2">Belongs to the FAD-binding oxidoreductase/transferase type 4 family.</text>
</comment>
<dbReference type="Gene3D" id="1.10.45.10">
    <property type="entry name" value="Vanillyl-alcohol Oxidase, Chain A, domain 4"/>
    <property type="match status" value="1"/>
</dbReference>
<dbReference type="STRING" id="189381.GCA_900166615_01949"/>
<keyword evidence="10" id="KW-1185">Reference proteome</keyword>
<dbReference type="PATRIC" id="fig|189381.12.peg.4066"/>
<dbReference type="GO" id="GO:0004458">
    <property type="term" value="F:D-lactate dehydrogenase (cytochrome) activity"/>
    <property type="evidence" value="ECO:0007669"/>
    <property type="project" value="UniProtKB-EC"/>
</dbReference>